<dbReference type="Proteomes" id="UP000504629">
    <property type="component" value="Unplaced"/>
</dbReference>
<keyword evidence="3" id="KW-0645">Protease</keyword>
<evidence type="ECO:0000256" key="9">
    <source>
        <dbReference type="ARBA" id="ARBA00055534"/>
    </source>
</evidence>
<keyword evidence="10" id="KW-1205">Fibrinolytic toxin</keyword>
<dbReference type="GO" id="GO:0090729">
    <property type="term" value="F:toxin activity"/>
    <property type="evidence" value="ECO:0007669"/>
    <property type="project" value="UniProtKB-KW"/>
</dbReference>
<dbReference type="CDD" id="cd00190">
    <property type="entry name" value="Tryp_SPc"/>
    <property type="match status" value="1"/>
</dbReference>
<evidence type="ECO:0000256" key="5">
    <source>
        <dbReference type="ARBA" id="ARBA00022825"/>
    </source>
</evidence>
<keyword evidence="7" id="KW-1199">Hemostasis impairing toxin</keyword>
<dbReference type="FunFam" id="2.40.10.10:FF:000068">
    <property type="entry name" value="transmembrane protease serine 2"/>
    <property type="match status" value="1"/>
</dbReference>
<feature type="domain" description="Peptidase S1" evidence="12">
    <location>
        <begin position="50"/>
        <end position="268"/>
    </location>
</feature>
<dbReference type="GO" id="GO:0005576">
    <property type="term" value="C:extracellular region"/>
    <property type="evidence" value="ECO:0007669"/>
    <property type="project" value="UniProtKB-SubCell"/>
</dbReference>
<dbReference type="Gene3D" id="2.40.10.10">
    <property type="entry name" value="Trypsin-like serine proteases"/>
    <property type="match status" value="1"/>
</dbReference>
<dbReference type="AlphaFoldDB" id="A0A6J2JQF7"/>
<feature type="signal peptide" evidence="11">
    <location>
        <begin position="1"/>
        <end position="18"/>
    </location>
</feature>
<dbReference type="PROSITE" id="PS00134">
    <property type="entry name" value="TRYPSIN_HIS"/>
    <property type="match status" value="1"/>
</dbReference>
<feature type="chain" id="PRO_5026985520" evidence="11">
    <location>
        <begin position="19"/>
        <end position="279"/>
    </location>
</feature>
<keyword evidence="6" id="KW-1015">Disulfide bond</keyword>
<dbReference type="PANTHER" id="PTHR24276">
    <property type="entry name" value="POLYSERASE-RELATED"/>
    <property type="match status" value="1"/>
</dbReference>
<dbReference type="InterPro" id="IPR009003">
    <property type="entry name" value="Peptidase_S1_PA"/>
</dbReference>
<dbReference type="GO" id="GO:0004252">
    <property type="term" value="F:serine-type endopeptidase activity"/>
    <property type="evidence" value="ECO:0007669"/>
    <property type="project" value="InterPro"/>
</dbReference>
<dbReference type="GO" id="GO:0006508">
    <property type="term" value="P:proteolysis"/>
    <property type="evidence" value="ECO:0007669"/>
    <property type="project" value="UniProtKB-KW"/>
</dbReference>
<evidence type="ECO:0000256" key="3">
    <source>
        <dbReference type="ARBA" id="ARBA00022670"/>
    </source>
</evidence>
<dbReference type="KEGG" id="bman:114244021"/>
<keyword evidence="5" id="KW-0720">Serine protease</keyword>
<comment type="function">
    <text evidence="9">Fibrinolytic activity; shows preferential cleavage of Arg-Gly bonds in all three fibrinogen chains. Contact with the caterpillars causes severe bleeding, due the anticoagulant effect of the protein.</text>
</comment>
<dbReference type="GeneID" id="114244021"/>
<evidence type="ECO:0000259" key="12">
    <source>
        <dbReference type="PROSITE" id="PS50240"/>
    </source>
</evidence>
<protein>
    <submittedName>
        <fullName evidence="14">Trypsin-2-like</fullName>
    </submittedName>
</protein>
<evidence type="ECO:0000256" key="10">
    <source>
        <dbReference type="ARBA" id="ARBA00084094"/>
    </source>
</evidence>
<dbReference type="OrthoDB" id="546450at2759"/>
<evidence type="ECO:0000256" key="11">
    <source>
        <dbReference type="SAM" id="SignalP"/>
    </source>
</evidence>
<dbReference type="InterPro" id="IPR018114">
    <property type="entry name" value="TRYPSIN_HIS"/>
</dbReference>
<dbReference type="SUPFAM" id="SSF50494">
    <property type="entry name" value="Trypsin-like serine proteases"/>
    <property type="match status" value="1"/>
</dbReference>
<evidence type="ECO:0000256" key="2">
    <source>
        <dbReference type="ARBA" id="ARBA00022656"/>
    </source>
</evidence>
<dbReference type="InterPro" id="IPR050430">
    <property type="entry name" value="Peptidase_S1"/>
</dbReference>
<dbReference type="FunFam" id="2.40.10.10:FF:000002">
    <property type="entry name" value="Transmembrane protease serine"/>
    <property type="match status" value="1"/>
</dbReference>
<dbReference type="PRINTS" id="PR00722">
    <property type="entry name" value="CHYMOTRYPSIN"/>
</dbReference>
<keyword evidence="2" id="KW-0800">Toxin</keyword>
<dbReference type="InterPro" id="IPR001254">
    <property type="entry name" value="Trypsin_dom"/>
</dbReference>
<evidence type="ECO:0000256" key="6">
    <source>
        <dbReference type="ARBA" id="ARBA00023157"/>
    </source>
</evidence>
<evidence type="ECO:0000313" key="14">
    <source>
        <dbReference type="RefSeq" id="XP_028031503.1"/>
    </source>
</evidence>
<dbReference type="SMART" id="SM00020">
    <property type="entry name" value="Tryp_SPc"/>
    <property type="match status" value="1"/>
</dbReference>
<organism evidence="13 14">
    <name type="scientific">Bombyx mandarina</name>
    <name type="common">Wild silk moth</name>
    <name type="synonym">Wild silkworm</name>
    <dbReference type="NCBI Taxonomy" id="7092"/>
    <lineage>
        <taxon>Eukaryota</taxon>
        <taxon>Metazoa</taxon>
        <taxon>Ecdysozoa</taxon>
        <taxon>Arthropoda</taxon>
        <taxon>Hexapoda</taxon>
        <taxon>Insecta</taxon>
        <taxon>Pterygota</taxon>
        <taxon>Neoptera</taxon>
        <taxon>Endopterygota</taxon>
        <taxon>Lepidoptera</taxon>
        <taxon>Glossata</taxon>
        <taxon>Ditrysia</taxon>
        <taxon>Bombycoidea</taxon>
        <taxon>Bombycidae</taxon>
        <taxon>Bombycinae</taxon>
        <taxon>Bombyx</taxon>
    </lineage>
</organism>
<name>A0A6J2JQF7_BOMMA</name>
<comment type="similarity">
    <text evidence="8">Belongs to the peptidase S1 family. CLIP subfamily.</text>
</comment>
<gene>
    <name evidence="14" type="primary">LOC114244021</name>
</gene>
<evidence type="ECO:0000256" key="8">
    <source>
        <dbReference type="ARBA" id="ARBA00024195"/>
    </source>
</evidence>
<evidence type="ECO:0000256" key="4">
    <source>
        <dbReference type="ARBA" id="ARBA00022801"/>
    </source>
</evidence>
<evidence type="ECO:0000313" key="13">
    <source>
        <dbReference type="Proteomes" id="UP000504629"/>
    </source>
</evidence>
<keyword evidence="4" id="KW-0378">Hydrolase</keyword>
<dbReference type="PANTHER" id="PTHR24276:SF91">
    <property type="entry name" value="AT26814P-RELATED"/>
    <property type="match status" value="1"/>
</dbReference>
<dbReference type="InterPro" id="IPR043504">
    <property type="entry name" value="Peptidase_S1_PA_chymotrypsin"/>
</dbReference>
<dbReference type="InterPro" id="IPR001314">
    <property type="entry name" value="Peptidase_S1A"/>
</dbReference>
<dbReference type="RefSeq" id="XP_028031503.1">
    <property type="nucleotide sequence ID" value="XM_028175702.1"/>
</dbReference>
<keyword evidence="13" id="KW-1185">Reference proteome</keyword>
<sequence length="279" mass="29979">MITLNIIIVLLVMTSASAVKVGTFDLSRLVLNEELDEDESLLVDTADSRIVGGHETTIEDHPYQVSFIVNNSYFCGGIILSQDWIMTAAHCAQNVDPTTVVLRAGSTFRKNGTIIPIALVASHPEYDDPAFDKDVAVMKTVKPMEFGETMQPVALPALGAKLEPNSEIVVSGWGRTVQGAPTIPDRLMNVTLDVVSHFKCNLSYYLDLTDNMWCAGNFFLGGKGTCQGDSGGAAVQNGTVMGIVSFGRGCGQPLSPSVFAATYSPANWNFIKETTGLLH</sequence>
<evidence type="ECO:0000256" key="7">
    <source>
        <dbReference type="ARBA" id="ARBA00023240"/>
    </source>
</evidence>
<comment type="subcellular location">
    <subcellularLocation>
        <location evidence="1">Secreted</location>
        <location evidence="1">Extracellular space</location>
    </subcellularLocation>
</comment>
<keyword evidence="11" id="KW-0732">Signal</keyword>
<evidence type="ECO:0000256" key="1">
    <source>
        <dbReference type="ARBA" id="ARBA00004239"/>
    </source>
</evidence>
<dbReference type="PROSITE" id="PS50240">
    <property type="entry name" value="TRYPSIN_DOM"/>
    <property type="match status" value="1"/>
</dbReference>
<dbReference type="Pfam" id="PF00089">
    <property type="entry name" value="Trypsin"/>
    <property type="match status" value="1"/>
</dbReference>
<proteinExistence type="inferred from homology"/>
<accession>A0A6J2JQF7</accession>
<reference evidence="14" key="1">
    <citation type="submission" date="2025-08" db="UniProtKB">
        <authorList>
            <consortium name="RefSeq"/>
        </authorList>
    </citation>
    <scope>IDENTIFICATION</scope>
    <source>
        <tissue evidence="14">Silk gland</tissue>
    </source>
</reference>